<feature type="binding site" description="axial binding residue" evidence="6">
    <location>
        <position position="38"/>
    </location>
    <ligand>
        <name>heme c</name>
        <dbReference type="ChEBI" id="CHEBI:61717"/>
    </ligand>
    <ligandPart>
        <name>Fe</name>
        <dbReference type="ChEBI" id="CHEBI:18248"/>
    </ligandPart>
</feature>
<dbReference type="InterPro" id="IPR009056">
    <property type="entry name" value="Cyt_c-like_dom"/>
</dbReference>
<feature type="signal peptide" evidence="7">
    <location>
        <begin position="1"/>
        <end position="24"/>
    </location>
</feature>
<feature type="chain" id="PRO_5031522724" evidence="7">
    <location>
        <begin position="25"/>
        <end position="105"/>
    </location>
</feature>
<keyword evidence="7" id="KW-0732">Signal</keyword>
<dbReference type="GO" id="GO:0009055">
    <property type="term" value="F:electron transfer activity"/>
    <property type="evidence" value="ECO:0007669"/>
    <property type="project" value="InterPro"/>
</dbReference>
<dbReference type="InterPro" id="IPR036909">
    <property type="entry name" value="Cyt_c-like_dom_sf"/>
</dbReference>
<dbReference type="GO" id="GO:0005506">
    <property type="term" value="F:iron ion binding"/>
    <property type="evidence" value="ECO:0007669"/>
    <property type="project" value="InterPro"/>
</dbReference>
<keyword evidence="5 6" id="KW-0408">Iron</keyword>
<comment type="PTM">
    <text evidence="6">Binds 1 heme c group covalently per subunit.</text>
</comment>
<evidence type="ECO:0000256" key="6">
    <source>
        <dbReference type="PIRSR" id="PIRSR602324-1"/>
    </source>
</evidence>
<accession>A0A7W8HG42</accession>
<evidence type="ECO:0000256" key="4">
    <source>
        <dbReference type="ARBA" id="ARBA00022982"/>
    </source>
</evidence>
<protein>
    <submittedName>
        <fullName evidence="9">Cytochrome c</fullName>
    </submittedName>
</protein>
<feature type="domain" description="Cytochrome c" evidence="8">
    <location>
        <begin position="12"/>
        <end position="105"/>
    </location>
</feature>
<dbReference type="Pfam" id="PF00034">
    <property type="entry name" value="Cytochrom_C"/>
    <property type="match status" value="1"/>
</dbReference>
<evidence type="ECO:0000259" key="8">
    <source>
        <dbReference type="PROSITE" id="PS51007"/>
    </source>
</evidence>
<keyword evidence="1" id="KW-0813">Transport</keyword>
<evidence type="ECO:0000256" key="3">
    <source>
        <dbReference type="ARBA" id="ARBA00022723"/>
    </source>
</evidence>
<dbReference type="EMBL" id="JACHGB010000003">
    <property type="protein sequence ID" value="MBB5271434.1"/>
    <property type="molecule type" value="Genomic_DNA"/>
</dbReference>
<dbReference type="Gene3D" id="1.10.760.10">
    <property type="entry name" value="Cytochrome c-like domain"/>
    <property type="match status" value="1"/>
</dbReference>
<evidence type="ECO:0000256" key="1">
    <source>
        <dbReference type="ARBA" id="ARBA00022448"/>
    </source>
</evidence>
<dbReference type="PROSITE" id="PS51007">
    <property type="entry name" value="CYTC"/>
    <property type="match status" value="1"/>
</dbReference>
<keyword evidence="2 6" id="KW-0349">Heme</keyword>
<evidence type="ECO:0000256" key="5">
    <source>
        <dbReference type="ARBA" id="ARBA00023004"/>
    </source>
</evidence>
<dbReference type="AlphaFoldDB" id="A0A7W8HG42"/>
<organism evidence="9 10">
    <name type="scientific">Quisquiliibacterium transsilvanicum</name>
    <dbReference type="NCBI Taxonomy" id="1549638"/>
    <lineage>
        <taxon>Bacteria</taxon>
        <taxon>Pseudomonadati</taxon>
        <taxon>Pseudomonadota</taxon>
        <taxon>Betaproteobacteria</taxon>
        <taxon>Burkholderiales</taxon>
        <taxon>Burkholderiaceae</taxon>
        <taxon>Quisquiliibacterium</taxon>
    </lineage>
</organism>
<gene>
    <name evidence="9" type="ORF">HNQ70_001444</name>
</gene>
<keyword evidence="4" id="KW-0249">Electron transport</keyword>
<reference evidence="9 10" key="1">
    <citation type="submission" date="2020-08" db="EMBL/GenBank/DDBJ databases">
        <title>Genomic Encyclopedia of Type Strains, Phase IV (KMG-IV): sequencing the most valuable type-strain genomes for metagenomic binning, comparative biology and taxonomic classification.</title>
        <authorList>
            <person name="Goeker M."/>
        </authorList>
    </citation>
    <scope>NUCLEOTIDE SEQUENCE [LARGE SCALE GENOMIC DNA]</scope>
    <source>
        <strain evidence="9 10">DSM 29781</strain>
    </source>
</reference>
<feature type="binding site" description="covalent" evidence="6">
    <location>
        <position position="34"/>
    </location>
    <ligand>
        <name>heme c</name>
        <dbReference type="ChEBI" id="CHEBI:61717"/>
    </ligand>
</feature>
<name>A0A7W8HG42_9BURK</name>
<dbReference type="InterPro" id="IPR002324">
    <property type="entry name" value="Cyt_c_ID"/>
</dbReference>
<keyword evidence="3 6" id="KW-0479">Metal-binding</keyword>
<feature type="binding site" description="axial binding residue" evidence="6">
    <location>
        <position position="83"/>
    </location>
    <ligand>
        <name>heme c</name>
        <dbReference type="ChEBI" id="CHEBI:61717"/>
    </ligand>
    <ligandPart>
        <name>Fe</name>
        <dbReference type="ChEBI" id="CHEBI:18248"/>
    </ligandPart>
</feature>
<dbReference type="PRINTS" id="PR00606">
    <property type="entry name" value="CYTCHROMECID"/>
</dbReference>
<dbReference type="SUPFAM" id="SSF46626">
    <property type="entry name" value="Cytochrome c"/>
    <property type="match status" value="1"/>
</dbReference>
<evidence type="ECO:0000256" key="2">
    <source>
        <dbReference type="ARBA" id="ARBA00022617"/>
    </source>
</evidence>
<keyword evidence="10" id="KW-1185">Reference proteome</keyword>
<evidence type="ECO:0000313" key="10">
    <source>
        <dbReference type="Proteomes" id="UP000532440"/>
    </source>
</evidence>
<evidence type="ECO:0000256" key="7">
    <source>
        <dbReference type="SAM" id="SignalP"/>
    </source>
</evidence>
<sequence length="105" mass="10838">MKRNIVAKLAFAAVAVGIAAPAFASADLAKKYNCTACHAADKKMVGPAYKDVAAKYKGQADAVAKLSDKVKKGGSGVWGPVPMPPNAAVPDADIKVLVEWVLATK</sequence>
<comment type="caution">
    <text evidence="9">The sequence shown here is derived from an EMBL/GenBank/DDBJ whole genome shotgun (WGS) entry which is preliminary data.</text>
</comment>
<evidence type="ECO:0000313" key="9">
    <source>
        <dbReference type="EMBL" id="MBB5271434.1"/>
    </source>
</evidence>
<dbReference type="RefSeq" id="WP_183965806.1">
    <property type="nucleotide sequence ID" value="NZ_BAABEW010000001.1"/>
</dbReference>
<proteinExistence type="predicted"/>
<dbReference type="GO" id="GO:0020037">
    <property type="term" value="F:heme binding"/>
    <property type="evidence" value="ECO:0007669"/>
    <property type="project" value="InterPro"/>
</dbReference>
<dbReference type="Proteomes" id="UP000532440">
    <property type="component" value="Unassembled WGS sequence"/>
</dbReference>